<organism evidence="2 3">
    <name type="scientific">Brassica carinata</name>
    <name type="common">Ethiopian mustard</name>
    <name type="synonym">Abyssinian cabbage</name>
    <dbReference type="NCBI Taxonomy" id="52824"/>
    <lineage>
        <taxon>Eukaryota</taxon>
        <taxon>Viridiplantae</taxon>
        <taxon>Streptophyta</taxon>
        <taxon>Embryophyta</taxon>
        <taxon>Tracheophyta</taxon>
        <taxon>Spermatophyta</taxon>
        <taxon>Magnoliopsida</taxon>
        <taxon>eudicotyledons</taxon>
        <taxon>Gunneridae</taxon>
        <taxon>Pentapetalae</taxon>
        <taxon>rosids</taxon>
        <taxon>malvids</taxon>
        <taxon>Brassicales</taxon>
        <taxon>Brassicaceae</taxon>
        <taxon>Brassiceae</taxon>
        <taxon>Brassica</taxon>
    </lineage>
</organism>
<reference evidence="2 3" key="1">
    <citation type="submission" date="2020-02" db="EMBL/GenBank/DDBJ databases">
        <authorList>
            <person name="Ma Q."/>
            <person name="Huang Y."/>
            <person name="Song X."/>
            <person name="Pei D."/>
        </authorList>
    </citation>
    <scope>NUCLEOTIDE SEQUENCE [LARGE SCALE GENOMIC DNA]</scope>
    <source>
        <strain evidence="2">Sxm20200214</strain>
        <tissue evidence="2">Leaf</tissue>
    </source>
</reference>
<keyword evidence="3" id="KW-1185">Reference proteome</keyword>
<dbReference type="EMBL" id="JAAMPC010000007">
    <property type="protein sequence ID" value="KAG2303612.1"/>
    <property type="molecule type" value="Genomic_DNA"/>
</dbReference>
<dbReference type="InterPro" id="IPR058874">
    <property type="entry name" value="WHD_plant"/>
</dbReference>
<proteinExistence type="predicted"/>
<evidence type="ECO:0000313" key="3">
    <source>
        <dbReference type="Proteomes" id="UP000886595"/>
    </source>
</evidence>
<comment type="caution">
    <text evidence="2">The sequence shown here is derived from an EMBL/GenBank/DDBJ whole genome shotgun (WGS) entry which is preliminary data.</text>
</comment>
<protein>
    <recommendedName>
        <fullName evidence="1">Plant disease resistance WDH domain-containing protein</fullName>
    </recommendedName>
</protein>
<sequence length="130" mass="14177">MSLSDVVCSGGREESLLRRSAFLLQLFHVRLRRAITCGFASSKSKRSGAEAASMLLRFNNARTSSVKLGFIQKHELVKPRTDLGGFASCFCTNALEAVSLLETGSDKHTATPCSIGRTCSDLSHRVRDKI</sequence>
<evidence type="ECO:0000259" key="1">
    <source>
        <dbReference type="Pfam" id="PF25895"/>
    </source>
</evidence>
<dbReference type="Proteomes" id="UP000886595">
    <property type="component" value="Unassembled WGS sequence"/>
</dbReference>
<name>A0A8X7SCR6_BRACI</name>
<gene>
    <name evidence="2" type="ORF">Bca52824_032263</name>
</gene>
<accession>A0A8X7SCR6</accession>
<dbReference type="Pfam" id="PF25895">
    <property type="entry name" value="WHD_plant_disease"/>
    <property type="match status" value="1"/>
</dbReference>
<evidence type="ECO:0000313" key="2">
    <source>
        <dbReference type="EMBL" id="KAG2303612.1"/>
    </source>
</evidence>
<dbReference type="AlphaFoldDB" id="A0A8X7SCR6"/>
<feature type="domain" description="Plant disease resistance WDH" evidence="1">
    <location>
        <begin position="29"/>
        <end position="78"/>
    </location>
</feature>